<organism evidence="1 2">
    <name type="scientific">Clitoria ternatea</name>
    <name type="common">Butterfly pea</name>
    <dbReference type="NCBI Taxonomy" id="43366"/>
    <lineage>
        <taxon>Eukaryota</taxon>
        <taxon>Viridiplantae</taxon>
        <taxon>Streptophyta</taxon>
        <taxon>Embryophyta</taxon>
        <taxon>Tracheophyta</taxon>
        <taxon>Spermatophyta</taxon>
        <taxon>Magnoliopsida</taxon>
        <taxon>eudicotyledons</taxon>
        <taxon>Gunneridae</taxon>
        <taxon>Pentapetalae</taxon>
        <taxon>rosids</taxon>
        <taxon>fabids</taxon>
        <taxon>Fabales</taxon>
        <taxon>Fabaceae</taxon>
        <taxon>Papilionoideae</taxon>
        <taxon>50 kb inversion clade</taxon>
        <taxon>NPAAA clade</taxon>
        <taxon>indigoferoid/millettioid clade</taxon>
        <taxon>Phaseoleae</taxon>
        <taxon>Clitoria</taxon>
    </lineage>
</organism>
<dbReference type="Proteomes" id="UP001359559">
    <property type="component" value="Unassembled WGS sequence"/>
</dbReference>
<evidence type="ECO:0000313" key="2">
    <source>
        <dbReference type="Proteomes" id="UP001359559"/>
    </source>
</evidence>
<keyword evidence="2" id="KW-1185">Reference proteome</keyword>
<gene>
    <name evidence="1" type="ORF">RJT34_17481</name>
</gene>
<evidence type="ECO:0000313" key="1">
    <source>
        <dbReference type="EMBL" id="KAK7294592.1"/>
    </source>
</evidence>
<comment type="caution">
    <text evidence="1">The sequence shown here is derived from an EMBL/GenBank/DDBJ whole genome shotgun (WGS) entry which is preliminary data.</text>
</comment>
<dbReference type="EMBL" id="JAYKXN010000004">
    <property type="protein sequence ID" value="KAK7294592.1"/>
    <property type="molecule type" value="Genomic_DNA"/>
</dbReference>
<proteinExistence type="predicted"/>
<name>A0AAN9J9F1_CLITE</name>
<sequence>MQHVRVLQENSFIADEEIGFCWQLGRKEKLNEKVKKKRKQSFEQIETCEGMKQLKILQVEMAIAGAESLIQPKRNAPKAKVKTINFPVHEAREIPLLKDVPE</sequence>
<accession>A0AAN9J9F1</accession>
<reference evidence="1 2" key="1">
    <citation type="submission" date="2024-01" db="EMBL/GenBank/DDBJ databases">
        <title>The genomes of 5 underutilized Papilionoideae crops provide insights into root nodulation and disease resistance.</title>
        <authorList>
            <person name="Yuan L."/>
        </authorList>
    </citation>
    <scope>NUCLEOTIDE SEQUENCE [LARGE SCALE GENOMIC DNA]</scope>
    <source>
        <strain evidence="1">LY-2023</strain>
        <tissue evidence="1">Leaf</tissue>
    </source>
</reference>
<protein>
    <submittedName>
        <fullName evidence="1">Uncharacterized protein</fullName>
    </submittedName>
</protein>
<dbReference type="AlphaFoldDB" id="A0AAN9J9F1"/>